<dbReference type="EMBL" id="PDCK01000045">
    <property type="protein sequence ID" value="PRQ21857.1"/>
    <property type="molecule type" value="Genomic_DNA"/>
</dbReference>
<name>A0A2P6PIV2_ROSCH</name>
<feature type="region of interest" description="Disordered" evidence="1">
    <location>
        <begin position="215"/>
        <end position="244"/>
    </location>
</feature>
<sequence length="418" mass="45812">MLAQYGMYSGMLSSTCFGQPSGMQSNLLSSIGNHGVTQNRMCPYVTSGMTNVHQYNASPATTQYGVFTPQHTMIASTCFAIPPASATSPASFQHNFIPSSGNYQSMPFMGNDGFMMNNNMVNEGSYNPMPFLFDVSHQTSGFIAQNGSNMSLPFSHQQQHASTMNNCNYNSTPHQNAILSQQNFSHQTVQNDSSNNDYQQNGFINSFADGGYSDDSTSYPNFPSNKGTNNYNNRSNKNNGKPRTNGNFINVIVCQICEKPGHSAYKCYYRNCQQQHGASSSSVVCQICDKIGHPASKCHLRNPQPQIFATRHQYDCHPPSPAAPQALSASICTQPKPPSIATQPTNNASQSQVVKSLPFSLSVPTRPQLQQALLTKLAVLRTPRTWLLPSTLDRNLMNCRQACESSNSWRSLPLIPPG</sequence>
<keyword evidence="3" id="KW-1185">Reference proteome</keyword>
<dbReference type="Gene3D" id="4.10.60.10">
    <property type="entry name" value="Zinc finger, CCHC-type"/>
    <property type="match status" value="1"/>
</dbReference>
<organism evidence="2 3">
    <name type="scientific">Rosa chinensis</name>
    <name type="common">China rose</name>
    <dbReference type="NCBI Taxonomy" id="74649"/>
    <lineage>
        <taxon>Eukaryota</taxon>
        <taxon>Viridiplantae</taxon>
        <taxon>Streptophyta</taxon>
        <taxon>Embryophyta</taxon>
        <taxon>Tracheophyta</taxon>
        <taxon>Spermatophyta</taxon>
        <taxon>Magnoliopsida</taxon>
        <taxon>eudicotyledons</taxon>
        <taxon>Gunneridae</taxon>
        <taxon>Pentapetalae</taxon>
        <taxon>rosids</taxon>
        <taxon>fabids</taxon>
        <taxon>Rosales</taxon>
        <taxon>Rosaceae</taxon>
        <taxon>Rosoideae</taxon>
        <taxon>Rosoideae incertae sedis</taxon>
        <taxon>Rosa</taxon>
    </lineage>
</organism>
<evidence type="ECO:0000313" key="2">
    <source>
        <dbReference type="EMBL" id="PRQ21857.1"/>
    </source>
</evidence>
<gene>
    <name evidence="2" type="ORF">RchiOBHm_Chr7g0243861</name>
</gene>
<evidence type="ECO:0000313" key="3">
    <source>
        <dbReference type="Proteomes" id="UP000238479"/>
    </source>
</evidence>
<comment type="caution">
    <text evidence="2">The sequence shown here is derived from an EMBL/GenBank/DDBJ whole genome shotgun (WGS) entry which is preliminary data.</text>
</comment>
<dbReference type="AlphaFoldDB" id="A0A2P6PIV2"/>
<feature type="compositionally biased region" description="Low complexity" evidence="1">
    <location>
        <begin position="224"/>
        <end position="241"/>
    </location>
</feature>
<proteinExistence type="predicted"/>
<evidence type="ECO:0000256" key="1">
    <source>
        <dbReference type="SAM" id="MobiDB-lite"/>
    </source>
</evidence>
<dbReference type="Proteomes" id="UP000238479">
    <property type="component" value="Chromosome 7"/>
</dbReference>
<reference evidence="2 3" key="1">
    <citation type="journal article" date="2018" name="Nat. Genet.">
        <title>The Rosa genome provides new insights in the design of modern roses.</title>
        <authorList>
            <person name="Bendahmane M."/>
        </authorList>
    </citation>
    <scope>NUCLEOTIDE SEQUENCE [LARGE SCALE GENOMIC DNA]</scope>
    <source>
        <strain evidence="3">cv. Old Blush</strain>
    </source>
</reference>
<accession>A0A2P6PIV2</accession>
<dbReference type="Gramene" id="PRQ21857">
    <property type="protein sequence ID" value="PRQ21857"/>
    <property type="gene ID" value="RchiOBHm_Chr7g0243861"/>
</dbReference>
<protein>
    <submittedName>
        <fullName evidence="2">Putative transcription factor interactor and regulator CCHC(Zn) family</fullName>
    </submittedName>
</protein>